<dbReference type="Gene3D" id="3.40.50.150">
    <property type="entry name" value="Vaccinia Virus protein VP39"/>
    <property type="match status" value="1"/>
</dbReference>
<accession>A0ABR4LYA1</accession>
<sequence length="401" mass="45432">MSSSNAINTDSVDSLLQNVSQCVDAFKKRQTEKDRLVALKAAQSLVQALHPPKDNVYHLVYSPTQAMCVRMGIDLEIFTTLSKSNGPLTLAELAAVKGAHLTIAERVLRVLSGIGYVKEHDVHVYTATSLTHQMADRYSVAMVKFIWDFGLSTVAKIPEFLRSHDYQNVEGPTSGPWQYATNIDEIIWSWVAKSPERLDITNSFMEGDRGSRPGWLEWFPVEEQVIKGFTGGDEDVFLVDVAGGRGHDLKSFKDRFPQARGKFILEDLPHVIEQCLPGLEVEKLAFDLFKPQPIKGSRIYYMKFILHDWSDEQSLEMLGHIRDAMKPGYSKLIIEEFILPERDCPMLPAMWDWEMMVFCNSFERTEGRWKKLLDDAGFTAKFWSPPGDGQGIIEAEVKPPN</sequence>
<dbReference type="PANTHER" id="PTHR43712">
    <property type="entry name" value="PUTATIVE (AFU_ORTHOLOGUE AFUA_4G14580)-RELATED"/>
    <property type="match status" value="1"/>
</dbReference>
<feature type="domain" description="O-methyltransferase C-terminal" evidence="4">
    <location>
        <begin position="237"/>
        <end position="378"/>
    </location>
</feature>
<dbReference type="GeneID" id="98142598"/>
<protein>
    <submittedName>
        <fullName evidence="6">S-adenosyl-L-methionine-dependent methyltransferase</fullName>
    </submittedName>
</protein>
<dbReference type="InterPro" id="IPR001077">
    <property type="entry name" value="COMT_C"/>
</dbReference>
<dbReference type="SUPFAM" id="SSF46785">
    <property type="entry name" value="Winged helix' DNA-binding domain"/>
    <property type="match status" value="1"/>
</dbReference>
<name>A0ABR4LYA1_9EURO</name>
<evidence type="ECO:0000256" key="1">
    <source>
        <dbReference type="ARBA" id="ARBA00022603"/>
    </source>
</evidence>
<dbReference type="PANTHER" id="PTHR43712:SF1">
    <property type="entry name" value="HYPOTHETICAL O-METHYLTRANSFERASE (EUROFUNG)-RELATED"/>
    <property type="match status" value="1"/>
</dbReference>
<comment type="caution">
    <text evidence="6">The sequence shown here is derived from an EMBL/GenBank/DDBJ whole genome shotgun (WGS) entry which is preliminary data.</text>
</comment>
<dbReference type="RefSeq" id="XP_070888502.1">
    <property type="nucleotide sequence ID" value="XM_071027526.1"/>
</dbReference>
<gene>
    <name evidence="6" type="ORF">BJX67DRAFT_332594</name>
</gene>
<dbReference type="Pfam" id="PF00891">
    <property type="entry name" value="Methyltransf_2"/>
    <property type="match status" value="1"/>
</dbReference>
<dbReference type="Pfam" id="PF08100">
    <property type="entry name" value="Dimerisation"/>
    <property type="match status" value="1"/>
</dbReference>
<reference evidence="6 7" key="1">
    <citation type="submission" date="2024-07" db="EMBL/GenBank/DDBJ databases">
        <title>Section-level genome sequencing and comparative genomics of Aspergillus sections Usti and Cavernicolus.</title>
        <authorList>
            <consortium name="Lawrence Berkeley National Laboratory"/>
            <person name="Nybo J.L."/>
            <person name="Vesth T.C."/>
            <person name="Theobald S."/>
            <person name="Frisvad J.C."/>
            <person name="Larsen T.O."/>
            <person name="Kjaerboelling I."/>
            <person name="Rothschild-Mancinelli K."/>
            <person name="Lyhne E.K."/>
            <person name="Kogle M.E."/>
            <person name="Barry K."/>
            <person name="Clum A."/>
            <person name="Na H."/>
            <person name="Ledsgaard L."/>
            <person name="Lin J."/>
            <person name="Lipzen A."/>
            <person name="Kuo A."/>
            <person name="Riley R."/>
            <person name="Mondo S."/>
            <person name="Labutti K."/>
            <person name="Haridas S."/>
            <person name="Pangalinan J."/>
            <person name="Salamov A.A."/>
            <person name="Simmons B.A."/>
            <person name="Magnuson J.K."/>
            <person name="Chen J."/>
            <person name="Drula E."/>
            <person name="Henrissat B."/>
            <person name="Wiebenga A."/>
            <person name="Lubbers R.J."/>
            <person name="Gomes A.C."/>
            <person name="Macurrencykelacurrency M.R."/>
            <person name="Stajich J."/>
            <person name="Grigoriev I.V."/>
            <person name="Mortensen U.H."/>
            <person name="De Vries R.P."/>
            <person name="Baker S.E."/>
            <person name="Andersen M.R."/>
        </authorList>
    </citation>
    <scope>NUCLEOTIDE SEQUENCE [LARGE SCALE GENOMIC DNA]</scope>
    <source>
        <strain evidence="6 7">CBS 449.75</strain>
    </source>
</reference>
<dbReference type="PROSITE" id="PS51683">
    <property type="entry name" value="SAM_OMT_II"/>
    <property type="match status" value="1"/>
</dbReference>
<feature type="domain" description="O-methyltransferase dimerisation" evidence="5">
    <location>
        <begin position="66"/>
        <end position="130"/>
    </location>
</feature>
<dbReference type="InterPro" id="IPR029063">
    <property type="entry name" value="SAM-dependent_MTases_sf"/>
</dbReference>
<dbReference type="SUPFAM" id="SSF53335">
    <property type="entry name" value="S-adenosyl-L-methionine-dependent methyltransferases"/>
    <property type="match status" value="1"/>
</dbReference>
<organism evidence="6 7">
    <name type="scientific">Aspergillus lucknowensis</name>
    <dbReference type="NCBI Taxonomy" id="176173"/>
    <lineage>
        <taxon>Eukaryota</taxon>
        <taxon>Fungi</taxon>
        <taxon>Dikarya</taxon>
        <taxon>Ascomycota</taxon>
        <taxon>Pezizomycotina</taxon>
        <taxon>Eurotiomycetes</taxon>
        <taxon>Eurotiomycetidae</taxon>
        <taxon>Eurotiales</taxon>
        <taxon>Aspergillaceae</taxon>
        <taxon>Aspergillus</taxon>
        <taxon>Aspergillus subgen. Nidulantes</taxon>
    </lineage>
</organism>
<dbReference type="Gene3D" id="1.10.10.10">
    <property type="entry name" value="Winged helix-like DNA-binding domain superfamily/Winged helix DNA-binding domain"/>
    <property type="match status" value="1"/>
</dbReference>
<keyword evidence="2" id="KW-0808">Transferase</keyword>
<dbReference type="InterPro" id="IPR012967">
    <property type="entry name" value="COMT_dimerisation"/>
</dbReference>
<evidence type="ECO:0000259" key="4">
    <source>
        <dbReference type="Pfam" id="PF00891"/>
    </source>
</evidence>
<dbReference type="InterPro" id="IPR036388">
    <property type="entry name" value="WH-like_DNA-bd_sf"/>
</dbReference>
<dbReference type="GO" id="GO:0008168">
    <property type="term" value="F:methyltransferase activity"/>
    <property type="evidence" value="ECO:0007669"/>
    <property type="project" value="UniProtKB-KW"/>
</dbReference>
<evidence type="ECO:0000313" key="6">
    <source>
        <dbReference type="EMBL" id="KAL2869523.1"/>
    </source>
</evidence>
<dbReference type="Proteomes" id="UP001610432">
    <property type="component" value="Unassembled WGS sequence"/>
</dbReference>
<keyword evidence="7" id="KW-1185">Reference proteome</keyword>
<evidence type="ECO:0000256" key="3">
    <source>
        <dbReference type="ARBA" id="ARBA00022691"/>
    </source>
</evidence>
<proteinExistence type="predicted"/>
<dbReference type="EMBL" id="JBFXLQ010000009">
    <property type="protein sequence ID" value="KAL2869523.1"/>
    <property type="molecule type" value="Genomic_DNA"/>
</dbReference>
<dbReference type="PIRSF" id="PIRSF005739">
    <property type="entry name" value="O-mtase"/>
    <property type="match status" value="1"/>
</dbReference>
<evidence type="ECO:0000256" key="2">
    <source>
        <dbReference type="ARBA" id="ARBA00022679"/>
    </source>
</evidence>
<dbReference type="InterPro" id="IPR036390">
    <property type="entry name" value="WH_DNA-bd_sf"/>
</dbReference>
<evidence type="ECO:0000259" key="5">
    <source>
        <dbReference type="Pfam" id="PF08100"/>
    </source>
</evidence>
<keyword evidence="1 6" id="KW-0489">Methyltransferase</keyword>
<keyword evidence="3" id="KW-0949">S-adenosyl-L-methionine</keyword>
<evidence type="ECO:0000313" key="7">
    <source>
        <dbReference type="Proteomes" id="UP001610432"/>
    </source>
</evidence>
<dbReference type="GO" id="GO:0032259">
    <property type="term" value="P:methylation"/>
    <property type="evidence" value="ECO:0007669"/>
    <property type="project" value="UniProtKB-KW"/>
</dbReference>
<dbReference type="InterPro" id="IPR016461">
    <property type="entry name" value="COMT-like"/>
</dbReference>